<reference evidence="1 2" key="1">
    <citation type="submission" date="2016-04" db="EMBL/GenBank/DDBJ databases">
        <title>A degradative enzymes factory behind the ericoid mycorrhizal symbiosis.</title>
        <authorList>
            <consortium name="DOE Joint Genome Institute"/>
            <person name="Martino E."/>
            <person name="Morin E."/>
            <person name="Grelet G."/>
            <person name="Kuo A."/>
            <person name="Kohler A."/>
            <person name="Daghino S."/>
            <person name="Barry K."/>
            <person name="Choi C."/>
            <person name="Cichocki N."/>
            <person name="Clum A."/>
            <person name="Copeland A."/>
            <person name="Hainaut M."/>
            <person name="Haridas S."/>
            <person name="Labutti K."/>
            <person name="Lindquist E."/>
            <person name="Lipzen A."/>
            <person name="Khouja H.-R."/>
            <person name="Murat C."/>
            <person name="Ohm R."/>
            <person name="Olson A."/>
            <person name="Spatafora J."/>
            <person name="Veneault-Fourrey C."/>
            <person name="Henrissat B."/>
            <person name="Grigoriev I."/>
            <person name="Martin F."/>
            <person name="Perotto S."/>
        </authorList>
    </citation>
    <scope>NUCLEOTIDE SEQUENCE [LARGE SCALE GENOMIC DNA]</scope>
    <source>
        <strain evidence="1 2">E</strain>
    </source>
</reference>
<keyword evidence="2" id="KW-1185">Reference proteome</keyword>
<dbReference type="Gene3D" id="3.90.79.10">
    <property type="entry name" value="Nucleoside Triphosphate Pyrophosphohydrolase"/>
    <property type="match status" value="1"/>
</dbReference>
<dbReference type="AlphaFoldDB" id="A0A2J6SH39"/>
<name>A0A2J6SH39_9HELO</name>
<accession>A0A2J6SH39</accession>
<dbReference type="GeneID" id="36579467"/>
<organism evidence="1 2">
    <name type="scientific">Hyaloscypha bicolor E</name>
    <dbReference type="NCBI Taxonomy" id="1095630"/>
    <lineage>
        <taxon>Eukaryota</taxon>
        <taxon>Fungi</taxon>
        <taxon>Dikarya</taxon>
        <taxon>Ascomycota</taxon>
        <taxon>Pezizomycotina</taxon>
        <taxon>Leotiomycetes</taxon>
        <taxon>Helotiales</taxon>
        <taxon>Hyaloscyphaceae</taxon>
        <taxon>Hyaloscypha</taxon>
        <taxon>Hyaloscypha bicolor</taxon>
    </lineage>
</organism>
<sequence>MDTPPYDFLLQSDPVLRGHPAQWSWDTLWVIGIAVVRYVKVGGVVVRNSRGPVVEILVGKRGYATIESGDDVFRGPGDGYNPEGYWAIPTAFVEPTDANAIGTLARVLWMDLRFQVKEIVGCCSDITEVSAVDGKRFRKITYILTTDEVGEVTPPRWSEYEGLEWMQLDHFDGRRVLG</sequence>
<evidence type="ECO:0000313" key="2">
    <source>
        <dbReference type="Proteomes" id="UP000235371"/>
    </source>
</evidence>
<gene>
    <name evidence="1" type="ORF">K444DRAFT_258974</name>
</gene>
<dbReference type="Proteomes" id="UP000235371">
    <property type="component" value="Unassembled WGS sequence"/>
</dbReference>
<evidence type="ECO:0000313" key="1">
    <source>
        <dbReference type="EMBL" id="PMD50092.1"/>
    </source>
</evidence>
<proteinExistence type="predicted"/>
<dbReference type="InterPro" id="IPR015797">
    <property type="entry name" value="NUDIX_hydrolase-like_dom_sf"/>
</dbReference>
<dbReference type="SUPFAM" id="SSF55811">
    <property type="entry name" value="Nudix"/>
    <property type="match status" value="1"/>
</dbReference>
<protein>
    <submittedName>
        <fullName evidence="1">Uncharacterized protein</fullName>
    </submittedName>
</protein>
<dbReference type="RefSeq" id="XP_024726996.1">
    <property type="nucleotide sequence ID" value="XM_024871385.1"/>
</dbReference>
<dbReference type="EMBL" id="KZ613913">
    <property type="protein sequence ID" value="PMD50092.1"/>
    <property type="molecule type" value="Genomic_DNA"/>
</dbReference>
<dbReference type="InParanoid" id="A0A2J6SH39"/>